<accession>A0A221NWG7</accession>
<dbReference type="InterPro" id="IPR035992">
    <property type="entry name" value="Ricin_B-like_lectins"/>
</dbReference>
<gene>
    <name evidence="3" type="ORF">LK07_10080</name>
</gene>
<dbReference type="SUPFAM" id="SSF88659">
    <property type="entry name" value="Sigma3 and sigma4 domains of RNA polymerase sigma factors"/>
    <property type="match status" value="1"/>
</dbReference>
<dbReference type="RefSeq" id="WP_039654530.1">
    <property type="nucleotide sequence ID" value="NZ_CP021080.1"/>
</dbReference>
<protein>
    <recommendedName>
        <fullName evidence="2">Ricin B lectin domain-containing protein</fullName>
    </recommendedName>
</protein>
<evidence type="ECO:0000313" key="4">
    <source>
        <dbReference type="Proteomes" id="UP000031501"/>
    </source>
</evidence>
<keyword evidence="4" id="KW-1185">Reference proteome</keyword>
<dbReference type="InterPro" id="IPR013324">
    <property type="entry name" value="RNA_pol_sigma_r3/r4-like"/>
</dbReference>
<feature type="region of interest" description="Disordered" evidence="1">
    <location>
        <begin position="286"/>
        <end position="339"/>
    </location>
</feature>
<dbReference type="EMBL" id="CP022433">
    <property type="protein sequence ID" value="ASN24339.1"/>
    <property type="molecule type" value="Genomic_DNA"/>
</dbReference>
<dbReference type="Pfam" id="PF00652">
    <property type="entry name" value="Ricin_B_lectin"/>
    <property type="match status" value="1"/>
</dbReference>
<evidence type="ECO:0000313" key="3">
    <source>
        <dbReference type="EMBL" id="ASN24339.1"/>
    </source>
</evidence>
<dbReference type="OrthoDB" id="7933390at2"/>
<dbReference type="Gene3D" id="2.80.10.50">
    <property type="match status" value="1"/>
</dbReference>
<feature type="compositionally biased region" description="Basic residues" evidence="1">
    <location>
        <begin position="325"/>
        <end position="339"/>
    </location>
</feature>
<dbReference type="PROSITE" id="PS50231">
    <property type="entry name" value="RICIN_B_LECTIN"/>
    <property type="match status" value="1"/>
</dbReference>
<feature type="region of interest" description="Disordered" evidence="1">
    <location>
        <begin position="372"/>
        <end position="398"/>
    </location>
</feature>
<dbReference type="Proteomes" id="UP000031501">
    <property type="component" value="Chromosome"/>
</dbReference>
<feature type="compositionally biased region" description="Polar residues" evidence="1">
    <location>
        <begin position="388"/>
        <end position="398"/>
    </location>
</feature>
<dbReference type="AlphaFoldDB" id="A0A221NWG7"/>
<evidence type="ECO:0000259" key="2">
    <source>
        <dbReference type="SMART" id="SM00458"/>
    </source>
</evidence>
<evidence type="ECO:0000256" key="1">
    <source>
        <dbReference type="SAM" id="MobiDB-lite"/>
    </source>
</evidence>
<organism evidence="3 4">
    <name type="scientific">Streptomyces pluripotens</name>
    <dbReference type="NCBI Taxonomy" id="1355015"/>
    <lineage>
        <taxon>Bacteria</taxon>
        <taxon>Bacillati</taxon>
        <taxon>Actinomycetota</taxon>
        <taxon>Actinomycetes</taxon>
        <taxon>Kitasatosporales</taxon>
        <taxon>Streptomycetaceae</taxon>
        <taxon>Streptomyces</taxon>
    </lineage>
</organism>
<dbReference type="SUPFAM" id="SSF50370">
    <property type="entry name" value="Ricin B-like lectins"/>
    <property type="match status" value="1"/>
</dbReference>
<name>A0A221NWG7_9ACTN</name>
<proteinExistence type="predicted"/>
<feature type="domain" description="Ricin B lectin" evidence="2">
    <location>
        <begin position="405"/>
        <end position="535"/>
    </location>
</feature>
<dbReference type="InterPro" id="IPR000772">
    <property type="entry name" value="Ricin_B_lectin"/>
</dbReference>
<sequence>MTHSDTGSADQQADSANPCYELLSDTELTHCLCTQDEKAEPAALELRRRHLSAVLAYARGYTTHQLAGNRLATEAFARTVEELRSGVDPLGTWRHHALTRVVRTALVWATDDRQEWLQTEFLMWARTAERPLTANASALGAASYGAPDVILRAFYQLPEQSRGVLWYSVVDEEPDDSVARYLGIRPDTVPSLRGKARLALQDAYAKEYLASRGTAECQRFGHTIETASHTETARPHPALVAHLAGCAPCAHLLDTLTKLSGEPQTTLAAGLLMWGGATYAATYAASGSARPHSEPRPPTHARPGAPGERSASSAMPGDAEQTPAGRRRGSRPAHRSAPKHRTLTAALALSAVAVGAVAVGATMAANAVLGHGQPAAGDSPHRQPSIAPASTSRAQPSTQIRVGVTAQLVHSDTGLCLDLKNGKVQKHTDAVATACTSAPTQRWTLDSRGRLHNAADPDFCLKADGDAAGIGIRPCDSDNPEKRSRMLFIIGRDGVIRSQSRSNEAVVPVGTFTGEPLILALKERTPGHAQAWAARPVPAT</sequence>
<reference evidence="3 4" key="1">
    <citation type="submission" date="2017-07" db="EMBL/GenBank/DDBJ databases">
        <title>Genome sequence of Streptomyces pluripotens MUSC 137T.</title>
        <authorList>
            <person name="Ser H.-L."/>
            <person name="Lee L.-H."/>
        </authorList>
    </citation>
    <scope>NUCLEOTIDE SEQUENCE [LARGE SCALE GENOMIC DNA]</scope>
    <source>
        <strain evidence="3 4">MUSC 137</strain>
    </source>
</reference>
<dbReference type="KEGG" id="splu:LK06_008970"/>
<dbReference type="SMART" id="SM00458">
    <property type="entry name" value="RICIN"/>
    <property type="match status" value="1"/>
</dbReference>